<dbReference type="CDD" id="cd00093">
    <property type="entry name" value="HTH_XRE"/>
    <property type="match status" value="1"/>
</dbReference>
<evidence type="ECO:0000313" key="2">
    <source>
        <dbReference type="EMBL" id="PHZ86117.1"/>
    </source>
</evidence>
<dbReference type="Gene3D" id="1.10.260.40">
    <property type="entry name" value="lambda repressor-like DNA-binding domains"/>
    <property type="match status" value="1"/>
</dbReference>
<dbReference type="GO" id="GO:0003677">
    <property type="term" value="F:DNA binding"/>
    <property type="evidence" value="ECO:0007669"/>
    <property type="project" value="InterPro"/>
</dbReference>
<dbReference type="Proteomes" id="UP000229730">
    <property type="component" value="Unassembled WGS sequence"/>
</dbReference>
<accession>A0A2G4YUZ4</accession>
<dbReference type="Pfam" id="PF01381">
    <property type="entry name" value="HTH_3"/>
    <property type="match status" value="1"/>
</dbReference>
<sequence>MSDHDRVRAQLKAIDRHIGARLRLIRTRREISQSELGSYLGVSFQQVQKYEQGRNRLSASRLLLVSKCCHVPLHFFFQRMKTESG</sequence>
<dbReference type="InterPro" id="IPR010982">
    <property type="entry name" value="Lambda_DNA-bd_dom_sf"/>
</dbReference>
<name>A0A2G4YUZ4_9PROT</name>
<protein>
    <recommendedName>
        <fullName evidence="1">HTH cro/C1-type domain-containing protein</fullName>
    </recommendedName>
</protein>
<comment type="caution">
    <text evidence="2">The sequence shown here is derived from an EMBL/GenBank/DDBJ whole genome shotgun (WGS) entry which is preliminary data.</text>
</comment>
<reference evidence="2 3" key="1">
    <citation type="submission" date="2017-10" db="EMBL/GenBank/DDBJ databases">
        <title>Frigbacter circumglobatus gen. nov. sp. nov., isolated from sediment cultured in situ.</title>
        <authorList>
            <person name="Zhao Z."/>
        </authorList>
    </citation>
    <scope>NUCLEOTIDE SEQUENCE [LARGE SCALE GENOMIC DNA]</scope>
    <source>
        <strain evidence="2 3">ZYL</strain>
    </source>
</reference>
<dbReference type="OrthoDB" id="9797172at2"/>
<dbReference type="RefSeq" id="WP_099471701.1">
    <property type="nucleotide sequence ID" value="NZ_CP041025.1"/>
</dbReference>
<dbReference type="SUPFAM" id="SSF47413">
    <property type="entry name" value="lambda repressor-like DNA-binding domains"/>
    <property type="match status" value="1"/>
</dbReference>
<dbReference type="SMART" id="SM00530">
    <property type="entry name" value="HTH_XRE"/>
    <property type="match status" value="1"/>
</dbReference>
<gene>
    <name evidence="2" type="ORF">CRD36_05460</name>
</gene>
<dbReference type="EMBL" id="PDEM01000009">
    <property type="protein sequence ID" value="PHZ86117.1"/>
    <property type="molecule type" value="Genomic_DNA"/>
</dbReference>
<evidence type="ECO:0000313" key="3">
    <source>
        <dbReference type="Proteomes" id="UP000229730"/>
    </source>
</evidence>
<dbReference type="PROSITE" id="PS50943">
    <property type="entry name" value="HTH_CROC1"/>
    <property type="match status" value="1"/>
</dbReference>
<dbReference type="InParanoid" id="A0A2G4YUZ4"/>
<proteinExistence type="predicted"/>
<keyword evidence="3" id="KW-1185">Reference proteome</keyword>
<dbReference type="AlphaFoldDB" id="A0A2G4YUZ4"/>
<dbReference type="InterPro" id="IPR001387">
    <property type="entry name" value="Cro/C1-type_HTH"/>
</dbReference>
<organism evidence="2 3">
    <name type="scientific">Paremcibacter congregatus</name>
    <dbReference type="NCBI Taxonomy" id="2043170"/>
    <lineage>
        <taxon>Bacteria</taxon>
        <taxon>Pseudomonadati</taxon>
        <taxon>Pseudomonadota</taxon>
        <taxon>Alphaproteobacteria</taxon>
        <taxon>Emcibacterales</taxon>
        <taxon>Emcibacteraceae</taxon>
        <taxon>Paremcibacter</taxon>
    </lineage>
</organism>
<feature type="domain" description="HTH cro/C1-type" evidence="1">
    <location>
        <begin position="22"/>
        <end position="76"/>
    </location>
</feature>
<evidence type="ECO:0000259" key="1">
    <source>
        <dbReference type="PROSITE" id="PS50943"/>
    </source>
</evidence>